<sequence>MRSQDNAVEALVIFIANDRPDDQYLYRQAFGQACPSAVLYFFTHKAELLEALSSQVYPVPSLLIMDWDMDRYQGYTTLALVAATPICYTIPVIILAKPDQPIDEDSCEKLGYEIVITKEIMYSRLVGQLQGLVRAFA</sequence>
<dbReference type="Proteomes" id="UP001202180">
    <property type="component" value="Unassembled WGS sequence"/>
</dbReference>
<dbReference type="PROSITE" id="PS50110">
    <property type="entry name" value="RESPONSE_REGULATORY"/>
    <property type="match status" value="1"/>
</dbReference>
<evidence type="ECO:0000256" key="1">
    <source>
        <dbReference type="PROSITE-ProRule" id="PRU00169"/>
    </source>
</evidence>
<keyword evidence="1" id="KW-0597">Phosphoprotein</keyword>
<dbReference type="Pfam" id="PF00072">
    <property type="entry name" value="Response_reg"/>
    <property type="match status" value="1"/>
</dbReference>
<accession>A0ABT0HT67</accession>
<dbReference type="EMBL" id="JALPRF010000006">
    <property type="protein sequence ID" value="MCK8495175.1"/>
    <property type="molecule type" value="Genomic_DNA"/>
</dbReference>
<keyword evidence="4" id="KW-1185">Reference proteome</keyword>
<comment type="caution">
    <text evidence="3">The sequence shown here is derived from an EMBL/GenBank/DDBJ whole genome shotgun (WGS) entry which is preliminary data.</text>
</comment>
<proteinExistence type="predicted"/>
<name>A0ABT0HT67_9BACT</name>
<dbReference type="Gene3D" id="3.40.50.2300">
    <property type="match status" value="1"/>
</dbReference>
<dbReference type="SUPFAM" id="SSF52172">
    <property type="entry name" value="CheY-like"/>
    <property type="match status" value="1"/>
</dbReference>
<evidence type="ECO:0000259" key="2">
    <source>
        <dbReference type="PROSITE" id="PS50110"/>
    </source>
</evidence>
<feature type="modified residue" description="4-aspartylphosphate" evidence="1">
    <location>
        <position position="66"/>
    </location>
</feature>
<evidence type="ECO:0000313" key="3">
    <source>
        <dbReference type="EMBL" id="MCK8495175.1"/>
    </source>
</evidence>
<protein>
    <submittedName>
        <fullName evidence="3">Response regulator</fullName>
    </submittedName>
</protein>
<dbReference type="RefSeq" id="WP_248479875.1">
    <property type="nucleotide sequence ID" value="NZ_JALPRF010000006.1"/>
</dbReference>
<gene>
    <name evidence="3" type="ORF">M0L20_25105</name>
</gene>
<evidence type="ECO:0000313" key="4">
    <source>
        <dbReference type="Proteomes" id="UP001202180"/>
    </source>
</evidence>
<organism evidence="3 4">
    <name type="scientific">Spirosoma liriopis</name>
    <dbReference type="NCBI Taxonomy" id="2937440"/>
    <lineage>
        <taxon>Bacteria</taxon>
        <taxon>Pseudomonadati</taxon>
        <taxon>Bacteroidota</taxon>
        <taxon>Cytophagia</taxon>
        <taxon>Cytophagales</taxon>
        <taxon>Cytophagaceae</taxon>
        <taxon>Spirosoma</taxon>
    </lineage>
</organism>
<feature type="domain" description="Response regulatory" evidence="2">
    <location>
        <begin position="12"/>
        <end position="133"/>
    </location>
</feature>
<dbReference type="InterPro" id="IPR011006">
    <property type="entry name" value="CheY-like_superfamily"/>
</dbReference>
<reference evidence="3 4" key="1">
    <citation type="submission" date="2022-04" db="EMBL/GenBank/DDBJ databases">
        <title>Spirosoma sp. strain RP8 genome sequencing and assembly.</title>
        <authorList>
            <person name="Jung Y."/>
        </authorList>
    </citation>
    <scope>NUCLEOTIDE SEQUENCE [LARGE SCALE GENOMIC DNA]</scope>
    <source>
        <strain evidence="3 4">RP8</strain>
    </source>
</reference>
<dbReference type="InterPro" id="IPR001789">
    <property type="entry name" value="Sig_transdc_resp-reg_receiver"/>
</dbReference>